<reference evidence="1 2" key="2">
    <citation type="journal article" date="2010" name="Stand. Genomic Sci.">
        <title>Complete genome sequence of Gordonia bronchialis type strain (3410).</title>
        <authorList>
            <person name="Ivanova N."/>
            <person name="Sikorski J."/>
            <person name="Jando M."/>
            <person name="Lapidus A."/>
            <person name="Nolan M."/>
            <person name="Lucas S."/>
            <person name="Del Rio T.G."/>
            <person name="Tice H."/>
            <person name="Copeland A."/>
            <person name="Cheng J.F."/>
            <person name="Chen F."/>
            <person name="Bruce D."/>
            <person name="Goodwin L."/>
            <person name="Pitluck S."/>
            <person name="Mavromatis K."/>
            <person name="Ovchinnikova G."/>
            <person name="Pati A."/>
            <person name="Chen A."/>
            <person name="Palaniappan K."/>
            <person name="Land M."/>
            <person name="Hauser L."/>
            <person name="Chang Y.J."/>
            <person name="Jeffries C.D."/>
            <person name="Chain P."/>
            <person name="Saunders E."/>
            <person name="Han C."/>
            <person name="Detter J.C."/>
            <person name="Brettin T."/>
            <person name="Rohde M."/>
            <person name="Goker M."/>
            <person name="Bristow J."/>
            <person name="Eisen J.A."/>
            <person name="Markowitz V."/>
            <person name="Hugenholtz P."/>
            <person name="Klenk H.P."/>
            <person name="Kyrpides N.C."/>
        </authorList>
    </citation>
    <scope>NUCLEOTIDE SEQUENCE [LARGE SCALE GENOMIC DNA]</scope>
    <source>
        <strain evidence="2">ATCC 25592 / DSM 43247 / BCRC 13721 / JCM 3198 / KCTC 3076 / NBRC 16047 / NCTC 10667</strain>
    </source>
</reference>
<keyword evidence="1" id="KW-0808">Transferase</keyword>
<dbReference type="HOGENOM" id="CLU_1056742_0_0_11"/>
<protein>
    <submittedName>
        <fullName evidence="1">Serine/threonine protein kinase</fullName>
    </submittedName>
</protein>
<dbReference type="Proteomes" id="UP000001219">
    <property type="component" value="Chromosome"/>
</dbReference>
<reference evidence="2" key="1">
    <citation type="submission" date="2009-10" db="EMBL/GenBank/DDBJ databases">
        <title>The complete chromosome of Gordonia bronchialis DSM 43247.</title>
        <authorList>
            <consortium name="US DOE Joint Genome Institute (JGI-PGF)"/>
            <person name="Lucas S."/>
            <person name="Copeland A."/>
            <person name="Lapidus A."/>
            <person name="Glavina del Rio T."/>
            <person name="Dalin E."/>
            <person name="Tice H."/>
            <person name="Bruce D."/>
            <person name="Goodwin L."/>
            <person name="Pitluck S."/>
            <person name="Kyrpides N."/>
            <person name="Mavromatis K."/>
            <person name="Ivanova N."/>
            <person name="Ovchinnikova G."/>
            <person name="Saunders E."/>
            <person name="Brettin T."/>
            <person name="Detter J.C."/>
            <person name="Han C."/>
            <person name="Larimer F."/>
            <person name="Land M."/>
            <person name="Hauser L."/>
            <person name="Markowitz V."/>
            <person name="Cheng J.-F."/>
            <person name="Hugenholtz P."/>
            <person name="Woyke T."/>
            <person name="Wu D."/>
            <person name="Jando M."/>
            <person name="Schneider S."/>
            <person name="Goeker M."/>
            <person name="Klenk H.-P."/>
            <person name="Eisen J.A."/>
        </authorList>
    </citation>
    <scope>NUCLEOTIDE SEQUENCE [LARGE SCALE GENOMIC DNA]</scope>
    <source>
        <strain evidence="2">ATCC 25592 / DSM 43247 / BCRC 13721 / JCM 3198 / KCTC 3076 / NBRC 16047 / NCTC 10667</strain>
    </source>
</reference>
<name>D0LDN0_GORB4</name>
<organism evidence="1 2">
    <name type="scientific">Gordonia bronchialis (strain ATCC 25592 / DSM 43247 / BCRC 13721 / JCM 3198 / KCTC 3076 / NBRC 16047 / NCTC 10667)</name>
    <name type="common">Rhodococcus bronchialis</name>
    <dbReference type="NCBI Taxonomy" id="526226"/>
    <lineage>
        <taxon>Bacteria</taxon>
        <taxon>Bacillati</taxon>
        <taxon>Actinomycetota</taxon>
        <taxon>Actinomycetes</taxon>
        <taxon>Mycobacteriales</taxon>
        <taxon>Gordoniaceae</taxon>
        <taxon>Gordonia</taxon>
    </lineage>
</organism>
<dbReference type="GO" id="GO:0004674">
    <property type="term" value="F:protein serine/threonine kinase activity"/>
    <property type="evidence" value="ECO:0007669"/>
    <property type="project" value="UniProtKB-KW"/>
</dbReference>
<evidence type="ECO:0000313" key="1">
    <source>
        <dbReference type="EMBL" id="ACY21653.1"/>
    </source>
</evidence>
<keyword evidence="1" id="KW-0418">Kinase</keyword>
<dbReference type="EMBL" id="CP001802">
    <property type="protein sequence ID" value="ACY21653.1"/>
    <property type="molecule type" value="Genomic_DNA"/>
</dbReference>
<sequence length="283" mass="28691">MTRADIRELPAAWPSCTLGGWGAAWIAGACSPDHVIGALTASAAEHVIDDHTDETAHTGVLGLLALIRGADEMIVRLPGAGDPAGLPPAPATTAAFAAGEVLVVGDAVARSGGSGPLALIPSVVGSTPLSGIDDLVCRWAVYRYPQPLDVGALGSGGPSAGDLEYELRQSVRDAAELFAGLGGGARAAAVGDLRARLAALTLRHQVPLPPAAHDDARAARLVDSAARIEAIVDLARAQSVAIGETAGHLDAVDTEFRRLAGLARTARAAAVNATIAELLRSSR</sequence>
<accession>D0LDN0</accession>
<dbReference type="eggNOG" id="ENOG50333CU">
    <property type="taxonomic scope" value="Bacteria"/>
</dbReference>
<proteinExistence type="predicted"/>
<dbReference type="OrthoDB" id="5188961at2"/>
<evidence type="ECO:0000313" key="2">
    <source>
        <dbReference type="Proteomes" id="UP000001219"/>
    </source>
</evidence>
<keyword evidence="1" id="KW-0723">Serine/threonine-protein kinase</keyword>
<gene>
    <name evidence="1" type="ordered locus">Gbro_2411</name>
</gene>
<dbReference type="PROSITE" id="PS51257">
    <property type="entry name" value="PROKAR_LIPOPROTEIN"/>
    <property type="match status" value="1"/>
</dbReference>
<dbReference type="AlphaFoldDB" id="D0LDN0"/>
<dbReference type="RefSeq" id="WP_012834208.1">
    <property type="nucleotide sequence ID" value="NC_013441.1"/>
</dbReference>
<dbReference type="KEGG" id="gbr:Gbro_2411"/>
<keyword evidence="2" id="KW-1185">Reference proteome</keyword>
<dbReference type="STRING" id="526226.Gbro_2411"/>